<dbReference type="FunCoup" id="I2H3L2">
    <property type="interactions" value="12"/>
</dbReference>
<dbReference type="Proteomes" id="UP000002866">
    <property type="component" value="Chromosome 4"/>
</dbReference>
<dbReference type="eggNOG" id="ENOG502S4ZU">
    <property type="taxonomic scope" value="Eukaryota"/>
</dbReference>
<dbReference type="InterPro" id="IPR013783">
    <property type="entry name" value="Ig-like_fold"/>
</dbReference>
<dbReference type="RefSeq" id="XP_004180483.1">
    <property type="nucleotide sequence ID" value="XM_004180435.1"/>
</dbReference>
<keyword evidence="3" id="KW-1185">Reference proteome</keyword>
<dbReference type="InterPro" id="IPR014756">
    <property type="entry name" value="Ig_E-set"/>
</dbReference>
<keyword evidence="1" id="KW-1133">Transmembrane helix</keyword>
<organism evidence="2 3">
    <name type="scientific">Henningerozyma blattae (strain ATCC 34711 / CBS 6284 / DSM 70876 / NBRC 10599 / NRRL Y-10934 / UCD 77-7)</name>
    <name type="common">Yeast</name>
    <name type="synonym">Tetrapisispora blattae</name>
    <dbReference type="NCBI Taxonomy" id="1071380"/>
    <lineage>
        <taxon>Eukaryota</taxon>
        <taxon>Fungi</taxon>
        <taxon>Dikarya</taxon>
        <taxon>Ascomycota</taxon>
        <taxon>Saccharomycotina</taxon>
        <taxon>Saccharomycetes</taxon>
        <taxon>Saccharomycetales</taxon>
        <taxon>Saccharomycetaceae</taxon>
        <taxon>Henningerozyma</taxon>
    </lineage>
</organism>
<evidence type="ECO:0008006" key="4">
    <source>
        <dbReference type="Google" id="ProtNLM"/>
    </source>
</evidence>
<dbReference type="Gene3D" id="2.60.40.10">
    <property type="entry name" value="Immunoglobulins"/>
    <property type="match status" value="1"/>
</dbReference>
<dbReference type="KEGG" id="tbl:TBLA_0D04680"/>
<reference evidence="2 3" key="1">
    <citation type="journal article" date="2011" name="Proc. Natl. Acad. Sci. U.S.A.">
        <title>Evolutionary erosion of yeast sex chromosomes by mating-type switching accidents.</title>
        <authorList>
            <person name="Gordon J.L."/>
            <person name="Armisen D."/>
            <person name="Proux-Wera E."/>
            <person name="Oheigeartaigh S.S."/>
            <person name="Byrne K.P."/>
            <person name="Wolfe K.H."/>
        </authorList>
    </citation>
    <scope>NUCLEOTIDE SEQUENCE [LARGE SCALE GENOMIC DNA]</scope>
    <source>
        <strain evidence="3">ATCC 34711 / CBS 6284 / DSM 70876 / NBRC 10599 / NRRL Y-10934 / UCD 77-7</strain>
    </source>
</reference>
<keyword evidence="1" id="KW-0812">Transmembrane</keyword>
<evidence type="ECO:0000256" key="1">
    <source>
        <dbReference type="SAM" id="Phobius"/>
    </source>
</evidence>
<name>I2H3L2_HENB6</name>
<keyword evidence="1" id="KW-0472">Membrane</keyword>
<dbReference type="HOGENOM" id="CLU_912700_0_0_1"/>
<dbReference type="EMBL" id="HE806319">
    <property type="protein sequence ID" value="CCH60964.1"/>
    <property type="molecule type" value="Genomic_DNA"/>
</dbReference>
<evidence type="ECO:0000313" key="3">
    <source>
        <dbReference type="Proteomes" id="UP000002866"/>
    </source>
</evidence>
<dbReference type="GeneID" id="14496000"/>
<accession>I2H3L2</accession>
<dbReference type="AlphaFoldDB" id="I2H3L2"/>
<dbReference type="CDD" id="cd02859">
    <property type="entry name" value="E_set_AMPKbeta_like_N"/>
    <property type="match status" value="1"/>
</dbReference>
<proteinExistence type="predicted"/>
<sequence>MEKIQLKIPTEVFKCDLNDRIIITGEFDNWSGSKYILESKHNIPGAKVVEIPIIQGKESITFKFIINDSDWITLPYFKTVYDSSGFTNNILFYKDYPIVSKKEKKSNTQYPIQRTLSKENLSILEEITQSTVLKKKDKDQTSTRSASAITDYVNISSNSELSSTEELEYEGSEMDDQLEETLLVPLDPNSNPQNNNPDSNNDNEDYFKDIICNNDRDCPRTNINSLYGFIAITKRLGNNWNNYELGGGEVFQLNGYFFLSMYVLFCISFCFLHSLIFFSLISLIITLLIIRRFIYAYLYKICCIV</sequence>
<dbReference type="SUPFAM" id="SSF81296">
    <property type="entry name" value="E set domains"/>
    <property type="match status" value="1"/>
</dbReference>
<dbReference type="InParanoid" id="I2H3L2"/>
<feature type="transmembrane region" description="Helical" evidence="1">
    <location>
        <begin position="261"/>
        <end position="290"/>
    </location>
</feature>
<dbReference type="OrthoDB" id="5873279at2759"/>
<gene>
    <name evidence="2" type="primary">TBLA0D04680</name>
    <name evidence="2" type="ORF">TBLA_0D04680</name>
</gene>
<evidence type="ECO:0000313" key="2">
    <source>
        <dbReference type="EMBL" id="CCH60964.1"/>
    </source>
</evidence>
<protein>
    <recommendedName>
        <fullName evidence="4">AMP-activated protein kinase glycogen-binding domain-containing protein</fullName>
    </recommendedName>
</protein>